<dbReference type="EMBL" id="JBBWYZ010000020">
    <property type="protein sequence ID" value="MEK9514208.1"/>
    <property type="molecule type" value="Genomic_DNA"/>
</dbReference>
<sequence length="46" mass="5169">MKRTTCSSFYNGLYAGIPNPWTHLDPTIIHHAIAITIIFSQPTDPK</sequence>
<proteinExistence type="predicted"/>
<keyword evidence="2" id="KW-1185">Reference proteome</keyword>
<comment type="caution">
    <text evidence="1">The sequence shown here is derived from an EMBL/GenBank/DDBJ whole genome shotgun (WGS) entry which is preliminary data.</text>
</comment>
<dbReference type="Proteomes" id="UP001387447">
    <property type="component" value="Unassembled WGS sequence"/>
</dbReference>
<organism evidence="1 2">
    <name type="scientific">Limnospira fusiformis PMC 851.14</name>
    <dbReference type="NCBI Taxonomy" id="2219512"/>
    <lineage>
        <taxon>Bacteria</taxon>
        <taxon>Bacillati</taxon>
        <taxon>Cyanobacteriota</taxon>
        <taxon>Cyanophyceae</taxon>
        <taxon>Oscillatoriophycideae</taxon>
        <taxon>Oscillatoriales</taxon>
        <taxon>Sirenicapillariaceae</taxon>
        <taxon>Limnospira</taxon>
    </lineage>
</organism>
<protein>
    <submittedName>
        <fullName evidence="1">Uncharacterized protein</fullName>
    </submittedName>
</protein>
<name>A0ABU9EQH6_LIMFS</name>
<gene>
    <name evidence="1" type="ORF">AAEJ74_21645</name>
</gene>
<dbReference type="RefSeq" id="WP_155839170.1">
    <property type="nucleotide sequence ID" value="NZ_JBBWYZ010000020.1"/>
</dbReference>
<accession>A0ABU9EQH6</accession>
<reference evidence="1 2" key="1">
    <citation type="journal article" date="2024" name="Front. Microbiol.">
        <title>Transcriptomic insights into the dominance of two phototrophs throughout the water column of a tropical hypersaline-alkaline crater lake (Dziani Dzaha, Mayotte).</title>
        <authorList>
            <person name="Duperron S."/>
            <person name="Halary S."/>
            <person name="Bouly J.-P."/>
            <person name="Roussel T."/>
            <person name="Hugoni M."/>
            <person name="Bruto M."/>
            <person name="Oger P."/>
            <person name="Duval C."/>
            <person name="Woo A."/>
            <person name="Jezequiel D."/>
            <person name="Ader M."/>
            <person name="Leboulanger C."/>
            <person name="Agogue H."/>
            <person name="Grossi V."/>
            <person name="Trousselier M."/>
            <person name="Bernard C."/>
        </authorList>
    </citation>
    <scope>NUCLEOTIDE SEQUENCE [LARGE SCALE GENOMIC DNA]</scope>
    <source>
        <strain evidence="1 2">PMC 851.14</strain>
    </source>
</reference>
<evidence type="ECO:0000313" key="2">
    <source>
        <dbReference type="Proteomes" id="UP001387447"/>
    </source>
</evidence>
<evidence type="ECO:0000313" key="1">
    <source>
        <dbReference type="EMBL" id="MEK9514208.1"/>
    </source>
</evidence>